<dbReference type="GO" id="GO:0000287">
    <property type="term" value="F:magnesium ion binding"/>
    <property type="evidence" value="ECO:0007669"/>
    <property type="project" value="TreeGrafter"/>
</dbReference>
<dbReference type="PANTHER" id="PTHR32308:SF10">
    <property type="entry name" value="CITRATE LYASE SUBUNIT BETA"/>
    <property type="match status" value="1"/>
</dbReference>
<keyword evidence="5" id="KW-1185">Reference proteome</keyword>
<evidence type="ECO:0000313" key="4">
    <source>
        <dbReference type="EMBL" id="NYJ76246.1"/>
    </source>
</evidence>
<name>A0A853DFC4_9MICO</name>
<keyword evidence="2" id="KW-0479">Metal-binding</keyword>
<dbReference type="GO" id="GO:0003824">
    <property type="term" value="F:catalytic activity"/>
    <property type="evidence" value="ECO:0007669"/>
    <property type="project" value="InterPro"/>
</dbReference>
<protein>
    <recommendedName>
        <fullName evidence="6">Aldolase</fullName>
    </recommendedName>
</protein>
<dbReference type="Gene3D" id="3.20.20.60">
    <property type="entry name" value="Phosphoenolpyruvate-binding domains"/>
    <property type="match status" value="1"/>
</dbReference>
<dbReference type="Pfam" id="PF22484">
    <property type="entry name" value="DUF6986"/>
    <property type="match status" value="1"/>
</dbReference>
<evidence type="ECO:0008006" key="6">
    <source>
        <dbReference type="Google" id="ProtNLM"/>
    </source>
</evidence>
<comment type="cofactor">
    <cofactor evidence="1">
        <name>Mg(2+)</name>
        <dbReference type="ChEBI" id="CHEBI:18420"/>
    </cofactor>
</comment>
<proteinExistence type="predicted"/>
<comment type="caution">
    <text evidence="4">The sequence shown here is derived from an EMBL/GenBank/DDBJ whole genome shotgun (WGS) entry which is preliminary data.</text>
</comment>
<evidence type="ECO:0000256" key="2">
    <source>
        <dbReference type="ARBA" id="ARBA00022723"/>
    </source>
</evidence>
<keyword evidence="3" id="KW-0460">Magnesium</keyword>
<dbReference type="RefSeq" id="WP_179483326.1">
    <property type="nucleotide sequence ID" value="NZ_JACCFW010000001.1"/>
</dbReference>
<reference evidence="4 5" key="1">
    <citation type="submission" date="2020-07" db="EMBL/GenBank/DDBJ databases">
        <title>Sequencing the genomes of 1000 actinobacteria strains.</title>
        <authorList>
            <person name="Klenk H.-P."/>
        </authorList>
    </citation>
    <scope>NUCLEOTIDE SEQUENCE [LARGE SCALE GENOMIC DNA]</scope>
    <source>
        <strain evidence="4 5">DSM 29531</strain>
    </source>
</reference>
<dbReference type="InterPro" id="IPR040442">
    <property type="entry name" value="Pyrv_kinase-like_dom_sf"/>
</dbReference>
<dbReference type="PANTHER" id="PTHR32308">
    <property type="entry name" value="LYASE BETA SUBUNIT, PUTATIVE (AFU_ORTHOLOGUE AFUA_4G13030)-RELATED"/>
    <property type="match status" value="1"/>
</dbReference>
<accession>A0A853DFC4</accession>
<dbReference type="Proteomes" id="UP000571817">
    <property type="component" value="Unassembled WGS sequence"/>
</dbReference>
<dbReference type="EMBL" id="JACCFW010000001">
    <property type="protein sequence ID" value="NYJ76246.1"/>
    <property type="molecule type" value="Genomic_DNA"/>
</dbReference>
<organism evidence="4 5">
    <name type="scientific">Allobranchiibius huperziae</name>
    <dbReference type="NCBI Taxonomy" id="1874116"/>
    <lineage>
        <taxon>Bacteria</taxon>
        <taxon>Bacillati</taxon>
        <taxon>Actinomycetota</taxon>
        <taxon>Actinomycetes</taxon>
        <taxon>Micrococcales</taxon>
        <taxon>Dermacoccaceae</taxon>
        <taxon>Allobranchiibius</taxon>
    </lineage>
</organism>
<gene>
    <name evidence="4" type="ORF">HNR15_003209</name>
</gene>
<evidence type="ECO:0000256" key="3">
    <source>
        <dbReference type="ARBA" id="ARBA00022842"/>
    </source>
</evidence>
<dbReference type="AlphaFoldDB" id="A0A853DFC4"/>
<evidence type="ECO:0000313" key="5">
    <source>
        <dbReference type="Proteomes" id="UP000571817"/>
    </source>
</evidence>
<evidence type="ECO:0000256" key="1">
    <source>
        <dbReference type="ARBA" id="ARBA00001946"/>
    </source>
</evidence>
<dbReference type="InterPro" id="IPR054255">
    <property type="entry name" value="DUF6986"/>
</dbReference>
<dbReference type="SUPFAM" id="SSF51621">
    <property type="entry name" value="Phosphoenolpyruvate/pyruvate domain"/>
    <property type="match status" value="1"/>
</dbReference>
<dbReference type="GO" id="GO:0006107">
    <property type="term" value="P:oxaloacetate metabolic process"/>
    <property type="evidence" value="ECO:0007669"/>
    <property type="project" value="TreeGrafter"/>
</dbReference>
<sequence length="415" mass="44543">MADDATEDLIAELDDLLAGADRDLTAGYPGDRVDRVPVHTVYVPADRYDAGTPQAWGREALRLLDDYAPTADALAGATGLAPERLADVYDRVRAKLAREPIEDLRVDFEDGYGRRAEGVEDGDLARTLAAYESQRADGTRPAWWGIRFKAFEAPTRERGVRTLARFLEQTCTGGRVPDGLTLTLPKVTSVDQVRAMALALERIEVTLGLPARSIGFEIQIETAQAILAADGTAAVATMVHASGRRATSLVYGTFDYSAGLGVAAPYQAPDHPVADHAKAVMQVAAAQTGVTVSDGATNVVDFTSAEAAGATWALHTALVLRSLRWGIYQGWDMCPGHLVSRYVATYLFFREVLRPAAARLAAYVGRVEGGVMDEPATARMLASALLRGVRCGAVDEDEVQQLAGLSVEQLVDLTR</sequence>
<dbReference type="InterPro" id="IPR015813">
    <property type="entry name" value="Pyrv/PenolPyrv_kinase-like_dom"/>
</dbReference>